<evidence type="ECO:0000313" key="2">
    <source>
        <dbReference type="EMBL" id="KAE8686909.1"/>
    </source>
</evidence>
<evidence type="ECO:0000256" key="1">
    <source>
        <dbReference type="RuleBase" id="RU369102"/>
    </source>
</evidence>
<dbReference type="InterPro" id="IPR045074">
    <property type="entry name" value="GST_C_Tau"/>
</dbReference>
<dbReference type="Proteomes" id="UP000436088">
    <property type="component" value="Unassembled WGS sequence"/>
</dbReference>
<evidence type="ECO:0000313" key="3">
    <source>
        <dbReference type="Proteomes" id="UP000436088"/>
    </source>
</evidence>
<dbReference type="EMBL" id="VEPZ02001209">
    <property type="protein sequence ID" value="KAE8686909.1"/>
    <property type="molecule type" value="Genomic_DNA"/>
</dbReference>
<dbReference type="InterPro" id="IPR036282">
    <property type="entry name" value="Glutathione-S-Trfase_C_sf"/>
</dbReference>
<protein>
    <recommendedName>
        <fullName evidence="1">Glutathione S-transferase</fullName>
        <ecNumber evidence="1">2.5.1.18</ecNumber>
    </recommendedName>
</protein>
<dbReference type="PANTHER" id="PTHR11260">
    <property type="entry name" value="GLUTATHIONE S-TRANSFERASE, GST, SUPERFAMILY, GST DOMAIN CONTAINING"/>
    <property type="match status" value="1"/>
</dbReference>
<dbReference type="GO" id="GO:0006749">
    <property type="term" value="P:glutathione metabolic process"/>
    <property type="evidence" value="ECO:0007669"/>
    <property type="project" value="InterPro"/>
</dbReference>
<dbReference type="InterPro" id="IPR045073">
    <property type="entry name" value="Omega/Tau-like"/>
</dbReference>
<comment type="function">
    <text evidence="1">Is involved in the conjugation of reduced glutathione to a wide number of exogenous and endogenous hydrophobic electrophiles.</text>
</comment>
<keyword evidence="3" id="KW-1185">Reference proteome</keyword>
<dbReference type="Gene3D" id="1.20.1050.10">
    <property type="match status" value="1"/>
</dbReference>
<dbReference type="GO" id="GO:0004364">
    <property type="term" value="F:glutathione transferase activity"/>
    <property type="evidence" value="ECO:0007669"/>
    <property type="project" value="UniProtKB-UniRule"/>
</dbReference>
<keyword evidence="1" id="KW-0963">Cytoplasm</keyword>
<comment type="subcellular location">
    <subcellularLocation>
        <location evidence="1">Cytoplasm</location>
        <location evidence="1">Cytosol</location>
    </subcellularLocation>
</comment>
<dbReference type="CDD" id="cd03185">
    <property type="entry name" value="GST_C_Tau"/>
    <property type="match status" value="1"/>
</dbReference>
<reference evidence="2" key="1">
    <citation type="submission" date="2019-09" db="EMBL/GenBank/DDBJ databases">
        <title>Draft genome information of white flower Hibiscus syriacus.</title>
        <authorList>
            <person name="Kim Y.-M."/>
        </authorList>
    </citation>
    <scope>NUCLEOTIDE SEQUENCE [LARGE SCALE GENOMIC DNA]</scope>
    <source>
        <strain evidence="2">YM2019G1</strain>
    </source>
</reference>
<sequence>MATSEVKDLGTWGSPFVRRPRIALNIKCVKHEYIKEKKLFEAKSELLLRSNPVHKRAADYFTDEIMFSDRDLKPTREFQSSSMEIMSQSANLSLSYNTSTRLGLPWCPAMKSIVTHGEEVEEAAVAQLKEGLTLMEEAFGKQREGFLWAIEMLNGMKLLDESNTPALVNWADRFCSHAAVKNVMPHTHKLAKLAKMVLRKVFLSKI</sequence>
<dbReference type="Gene3D" id="3.40.30.10">
    <property type="entry name" value="Glutaredoxin"/>
    <property type="match status" value="1"/>
</dbReference>
<gene>
    <name evidence="2" type="ORF">F3Y22_tig00111027pilonHSYRG00479</name>
</gene>
<dbReference type="EC" id="2.5.1.18" evidence="1"/>
<dbReference type="SUPFAM" id="SSF47616">
    <property type="entry name" value="GST C-terminal domain-like"/>
    <property type="match status" value="1"/>
</dbReference>
<name>A0A6A2Z627_HIBSY</name>
<dbReference type="GO" id="GO:0005829">
    <property type="term" value="C:cytosol"/>
    <property type="evidence" value="ECO:0007669"/>
    <property type="project" value="UniProtKB-SubCell"/>
</dbReference>
<comment type="catalytic activity">
    <reaction evidence="1">
        <text>RX + glutathione = an S-substituted glutathione + a halide anion + H(+)</text>
        <dbReference type="Rhea" id="RHEA:16437"/>
        <dbReference type="ChEBI" id="CHEBI:15378"/>
        <dbReference type="ChEBI" id="CHEBI:16042"/>
        <dbReference type="ChEBI" id="CHEBI:17792"/>
        <dbReference type="ChEBI" id="CHEBI:57925"/>
        <dbReference type="ChEBI" id="CHEBI:90779"/>
        <dbReference type="EC" id="2.5.1.18"/>
    </reaction>
</comment>
<accession>A0A6A2Z627</accession>
<dbReference type="PANTHER" id="PTHR11260:SF615">
    <property type="entry name" value="GLUTATHIONE S-TRANSFERASE U17"/>
    <property type="match status" value="1"/>
</dbReference>
<comment type="caution">
    <text evidence="2">The sequence shown here is derived from an EMBL/GenBank/DDBJ whole genome shotgun (WGS) entry which is preliminary data.</text>
</comment>
<organism evidence="2 3">
    <name type="scientific">Hibiscus syriacus</name>
    <name type="common">Rose of Sharon</name>
    <dbReference type="NCBI Taxonomy" id="106335"/>
    <lineage>
        <taxon>Eukaryota</taxon>
        <taxon>Viridiplantae</taxon>
        <taxon>Streptophyta</taxon>
        <taxon>Embryophyta</taxon>
        <taxon>Tracheophyta</taxon>
        <taxon>Spermatophyta</taxon>
        <taxon>Magnoliopsida</taxon>
        <taxon>eudicotyledons</taxon>
        <taxon>Gunneridae</taxon>
        <taxon>Pentapetalae</taxon>
        <taxon>rosids</taxon>
        <taxon>malvids</taxon>
        <taxon>Malvales</taxon>
        <taxon>Malvaceae</taxon>
        <taxon>Malvoideae</taxon>
        <taxon>Hibiscus</taxon>
    </lineage>
</organism>
<dbReference type="AlphaFoldDB" id="A0A6A2Z627"/>
<proteinExistence type="inferred from homology"/>
<keyword evidence="1" id="KW-0808">Transferase</keyword>
<comment type="similarity">
    <text evidence="1">Belongs to the GST superfamily.</text>
</comment>